<proteinExistence type="predicted"/>
<accession>A0A4R7D0M5</accession>
<keyword evidence="2" id="KW-1185">Reference proteome</keyword>
<dbReference type="OrthoDB" id="7064118at2"/>
<sequence length="196" mass="21734">MIAIITGDIIKSRTATPKIWLPVLEEAIACFSKKFDIFRGDSFQLEVSVEQVLIAAFYIKAAMIEIGLDARMGIGIGVKDDDEGRLKTTFGSALIYSGESFEELKKETLHLRTADEKLNALCNTILPLLTELTTRWTSNIAETVKLALLNEESSQSELAKKLKKKHQSLVSTALQKGAYTKIQHAIAFCTTELLKL</sequence>
<dbReference type="RefSeq" id="WP_133640532.1">
    <property type="nucleotide sequence ID" value="NZ_SNZV01000005.1"/>
</dbReference>
<protein>
    <recommendedName>
        <fullName evidence="3">SatD family protein</fullName>
    </recommendedName>
</protein>
<dbReference type="AlphaFoldDB" id="A0A4R7D0M5"/>
<evidence type="ECO:0008006" key="3">
    <source>
        <dbReference type="Google" id="ProtNLM"/>
    </source>
</evidence>
<comment type="caution">
    <text evidence="1">The sequence shown here is derived from an EMBL/GenBank/DDBJ whole genome shotgun (WGS) entry which is preliminary data.</text>
</comment>
<dbReference type="Proteomes" id="UP000294752">
    <property type="component" value="Unassembled WGS sequence"/>
</dbReference>
<name>A0A4R7D0M5_9SPHI</name>
<organism evidence="1 2">
    <name type="scientific">Sphingobacterium paludis</name>
    <dbReference type="NCBI Taxonomy" id="1476465"/>
    <lineage>
        <taxon>Bacteria</taxon>
        <taxon>Pseudomonadati</taxon>
        <taxon>Bacteroidota</taxon>
        <taxon>Sphingobacteriia</taxon>
        <taxon>Sphingobacteriales</taxon>
        <taxon>Sphingobacteriaceae</taxon>
        <taxon>Sphingobacterium</taxon>
    </lineage>
</organism>
<dbReference type="EMBL" id="SNZV01000005">
    <property type="protein sequence ID" value="TDS13024.1"/>
    <property type="molecule type" value="Genomic_DNA"/>
</dbReference>
<evidence type="ECO:0000313" key="1">
    <source>
        <dbReference type="EMBL" id="TDS13024.1"/>
    </source>
</evidence>
<evidence type="ECO:0000313" key="2">
    <source>
        <dbReference type="Proteomes" id="UP000294752"/>
    </source>
</evidence>
<gene>
    <name evidence="1" type="ORF">B0I21_105156</name>
</gene>
<reference evidence="1 2" key="1">
    <citation type="submission" date="2019-03" db="EMBL/GenBank/DDBJ databases">
        <title>Genomic Encyclopedia of Type Strains, Phase III (KMG-III): the genomes of soil and plant-associated and newly described type strains.</title>
        <authorList>
            <person name="Whitman W."/>
        </authorList>
    </citation>
    <scope>NUCLEOTIDE SEQUENCE [LARGE SCALE GENOMIC DNA]</scope>
    <source>
        <strain evidence="1 2">CGMCC 1.12801</strain>
    </source>
</reference>